<proteinExistence type="predicted"/>
<evidence type="ECO:0000259" key="2">
    <source>
        <dbReference type="PROSITE" id="PS51096"/>
    </source>
</evidence>
<accession>A0A3B1BU43</accession>
<dbReference type="InterPro" id="IPR004701">
    <property type="entry name" value="PTS_EIIA_man-typ"/>
</dbReference>
<dbReference type="GO" id="GO:0009401">
    <property type="term" value="P:phosphoenolpyruvate-dependent sugar phosphotransferase system"/>
    <property type="evidence" value="ECO:0007669"/>
    <property type="project" value="InterPro"/>
</dbReference>
<dbReference type="InterPro" id="IPR051471">
    <property type="entry name" value="Bacterial_PTS_sugar_comp"/>
</dbReference>
<gene>
    <name evidence="3" type="ORF">MNBD_GAMMA25-1311</name>
</gene>
<dbReference type="EMBL" id="UOFY01000042">
    <property type="protein sequence ID" value="VAX09855.1"/>
    <property type="molecule type" value="Genomic_DNA"/>
</dbReference>
<dbReference type="Gene3D" id="3.40.50.510">
    <property type="entry name" value="Phosphotransferase system, mannose-type IIA component"/>
    <property type="match status" value="1"/>
</dbReference>
<feature type="domain" description="PTS EIIA type-4" evidence="2">
    <location>
        <begin position="2"/>
        <end position="123"/>
    </location>
</feature>
<dbReference type="PANTHER" id="PTHR33799:SF1">
    <property type="entry name" value="PTS SYSTEM MANNOSE-SPECIFIC EIIAB COMPONENT-RELATED"/>
    <property type="match status" value="1"/>
</dbReference>
<reference evidence="3" key="1">
    <citation type="submission" date="2018-06" db="EMBL/GenBank/DDBJ databases">
        <authorList>
            <person name="Zhirakovskaya E."/>
        </authorList>
    </citation>
    <scope>NUCLEOTIDE SEQUENCE</scope>
</reference>
<dbReference type="GO" id="GO:0016740">
    <property type="term" value="F:transferase activity"/>
    <property type="evidence" value="ECO:0007669"/>
    <property type="project" value="UniProtKB-KW"/>
</dbReference>
<dbReference type="PANTHER" id="PTHR33799">
    <property type="entry name" value="PTS PERMEASE-RELATED-RELATED"/>
    <property type="match status" value="1"/>
</dbReference>
<organism evidence="3">
    <name type="scientific">hydrothermal vent metagenome</name>
    <dbReference type="NCBI Taxonomy" id="652676"/>
    <lineage>
        <taxon>unclassified sequences</taxon>
        <taxon>metagenomes</taxon>
        <taxon>ecological metagenomes</taxon>
    </lineage>
</organism>
<protein>
    <submittedName>
        <fullName evidence="3">PTS system, mannose/fructose/sorbose family, IIA component</fullName>
    </submittedName>
</protein>
<evidence type="ECO:0000313" key="3">
    <source>
        <dbReference type="EMBL" id="VAX09855.1"/>
    </source>
</evidence>
<dbReference type="Pfam" id="PF03610">
    <property type="entry name" value="EIIA-man"/>
    <property type="match status" value="1"/>
</dbReference>
<keyword evidence="1" id="KW-0808">Transferase</keyword>
<dbReference type="InterPro" id="IPR036662">
    <property type="entry name" value="PTS_EIIA_man-typ_sf"/>
</dbReference>
<evidence type="ECO:0000256" key="1">
    <source>
        <dbReference type="ARBA" id="ARBA00022679"/>
    </source>
</evidence>
<dbReference type="PROSITE" id="PS51096">
    <property type="entry name" value="PTS_EIIA_TYPE_4"/>
    <property type="match status" value="1"/>
</dbReference>
<sequence length="135" mass="14487">MSVGLLILTHSNIGQTLYDTAIAVIGSATLTTRVLVASMDCDTDEMHQLVQVNLQKLNTGQGVLILTDMYGATPSNIVAEFLNPDRILVSGINLPMLVRIMNYPNLELSKLAEKAISGGQEGILAVSTKNIKETC</sequence>
<name>A0A3B1BU43_9ZZZZ</name>
<dbReference type="AlphaFoldDB" id="A0A3B1BU43"/>
<dbReference type="GO" id="GO:0016020">
    <property type="term" value="C:membrane"/>
    <property type="evidence" value="ECO:0007669"/>
    <property type="project" value="InterPro"/>
</dbReference>
<dbReference type="SUPFAM" id="SSF53062">
    <property type="entry name" value="PTS system fructose IIA component-like"/>
    <property type="match status" value="1"/>
</dbReference>